<evidence type="ECO:0000313" key="2">
    <source>
        <dbReference type="Proteomes" id="UP000006304"/>
    </source>
</evidence>
<dbReference type="Pfam" id="PF04402">
    <property type="entry name" value="SIMPL"/>
    <property type="match status" value="1"/>
</dbReference>
<dbReference type="KEGG" id="nbr:O3I_039610"/>
<name>K0F813_NOCB7</name>
<accession>K0F813</accession>
<protein>
    <submittedName>
        <fullName evidence="1">Uncharacterized protein</fullName>
    </submittedName>
</protein>
<proteinExistence type="predicted"/>
<keyword evidence="2" id="KW-1185">Reference proteome</keyword>
<dbReference type="AlphaFoldDB" id="K0F813"/>
<dbReference type="GO" id="GO:0006974">
    <property type="term" value="P:DNA damage response"/>
    <property type="evidence" value="ECO:0007669"/>
    <property type="project" value="TreeGrafter"/>
</dbReference>
<dbReference type="eggNOG" id="COG2968">
    <property type="taxonomic scope" value="Bacteria"/>
</dbReference>
<sequence>MTQCAAAVAASAVLMTGCGKDESGPARDVTVVGTGQVRGAPDILNADLGVELSADKVSAAIAKANEKAKAMTDAMVEAGVTREDVRTTDVSIQPQYAAGSDSTVIGYRAGNSVRVVVRELTKASGVLDAAIAAGGNETRLRGVSFAIDDNSQLLADARARAFADAKARAEQYAVLAGVQLTGVITISEASNRDESPKYSTRDAAPQSVPLEPGTQTVTFTVKVTWGLR</sequence>
<reference evidence="1 2" key="1">
    <citation type="journal article" date="2012" name="J. Bacteriol.">
        <title>Complete genome sequence of Nocardia brasiliensis HUJEG-1.</title>
        <authorList>
            <person name="Vera-Cabrera L."/>
            <person name="Ortiz-Lopez R."/>
            <person name="Elizondo-Gonzalez R."/>
            <person name="Perez-Maya A.A."/>
            <person name="Ocampo-Candiani J."/>
        </authorList>
    </citation>
    <scope>NUCLEOTIDE SEQUENCE [LARGE SCALE GENOMIC DNA]</scope>
    <source>
        <strain evidence="2">ATCC 700358</strain>
    </source>
</reference>
<dbReference type="RefSeq" id="WP_014988716.1">
    <property type="nucleotide sequence ID" value="NC_018681.1"/>
</dbReference>
<dbReference type="InterPro" id="IPR007497">
    <property type="entry name" value="SIMPL/DUF541"/>
</dbReference>
<dbReference type="InterPro" id="IPR052022">
    <property type="entry name" value="26kDa_periplasmic_antigen"/>
</dbReference>
<organism evidence="1 2">
    <name type="scientific">Nocardia brasiliensis (strain ATCC 700358 / HUJEG-1)</name>
    <dbReference type="NCBI Taxonomy" id="1133849"/>
    <lineage>
        <taxon>Bacteria</taxon>
        <taxon>Bacillati</taxon>
        <taxon>Actinomycetota</taxon>
        <taxon>Actinomycetes</taxon>
        <taxon>Mycobacteriales</taxon>
        <taxon>Nocardiaceae</taxon>
        <taxon>Nocardia</taxon>
    </lineage>
</organism>
<dbReference type="Gene3D" id="3.30.70.2970">
    <property type="entry name" value="Protein of unknown function (DUF541), domain 2"/>
    <property type="match status" value="1"/>
</dbReference>
<gene>
    <name evidence="1" type="ORF">O3I_039610</name>
</gene>
<dbReference type="HOGENOM" id="CLU_080344_4_1_11"/>
<dbReference type="Proteomes" id="UP000006304">
    <property type="component" value="Chromosome"/>
</dbReference>
<dbReference type="EMBL" id="CP003876">
    <property type="protein sequence ID" value="AFU05869.1"/>
    <property type="molecule type" value="Genomic_DNA"/>
</dbReference>
<dbReference type="Gene3D" id="3.30.110.170">
    <property type="entry name" value="Protein of unknown function (DUF541), domain 1"/>
    <property type="match status" value="1"/>
</dbReference>
<dbReference type="PANTHER" id="PTHR34387">
    <property type="entry name" value="SLR1258 PROTEIN"/>
    <property type="match status" value="1"/>
</dbReference>
<evidence type="ECO:0000313" key="1">
    <source>
        <dbReference type="EMBL" id="AFU05869.1"/>
    </source>
</evidence>
<dbReference type="PANTHER" id="PTHR34387:SF1">
    <property type="entry name" value="PERIPLASMIC IMMUNOGENIC PROTEIN"/>
    <property type="match status" value="1"/>
</dbReference>